<organism evidence="2 3">
    <name type="scientific">Candidatus Doudnabacteria bacterium RIFCSPHIGHO2_01_FULL_46_14</name>
    <dbReference type="NCBI Taxonomy" id="1817824"/>
    <lineage>
        <taxon>Bacteria</taxon>
        <taxon>Candidatus Doudnaibacteriota</taxon>
    </lineage>
</organism>
<keyword evidence="1" id="KW-1133">Transmembrane helix</keyword>
<dbReference type="AlphaFoldDB" id="A0A1F5NJY6"/>
<dbReference type="Proteomes" id="UP000176864">
    <property type="component" value="Unassembled WGS sequence"/>
</dbReference>
<evidence type="ECO:0000313" key="2">
    <source>
        <dbReference type="EMBL" id="OGE77928.1"/>
    </source>
</evidence>
<proteinExistence type="predicted"/>
<evidence type="ECO:0000313" key="3">
    <source>
        <dbReference type="Proteomes" id="UP000176864"/>
    </source>
</evidence>
<name>A0A1F5NJY6_9BACT</name>
<feature type="transmembrane region" description="Helical" evidence="1">
    <location>
        <begin position="79"/>
        <end position="98"/>
    </location>
</feature>
<reference evidence="2 3" key="1">
    <citation type="journal article" date="2016" name="Nat. Commun.">
        <title>Thousands of microbial genomes shed light on interconnected biogeochemical processes in an aquifer system.</title>
        <authorList>
            <person name="Anantharaman K."/>
            <person name="Brown C.T."/>
            <person name="Hug L.A."/>
            <person name="Sharon I."/>
            <person name="Castelle C.J."/>
            <person name="Probst A.J."/>
            <person name="Thomas B.C."/>
            <person name="Singh A."/>
            <person name="Wilkins M.J."/>
            <person name="Karaoz U."/>
            <person name="Brodie E.L."/>
            <person name="Williams K.H."/>
            <person name="Hubbard S.S."/>
            <person name="Banfield J.F."/>
        </authorList>
    </citation>
    <scope>NUCLEOTIDE SEQUENCE [LARGE SCALE GENOMIC DNA]</scope>
</reference>
<feature type="transmembrane region" description="Helical" evidence="1">
    <location>
        <begin position="50"/>
        <end position="70"/>
    </location>
</feature>
<gene>
    <name evidence="2" type="ORF">A2751_02695</name>
</gene>
<protein>
    <submittedName>
        <fullName evidence="2">Uncharacterized protein</fullName>
    </submittedName>
</protein>
<comment type="caution">
    <text evidence="2">The sequence shown here is derived from an EMBL/GenBank/DDBJ whole genome shotgun (WGS) entry which is preliminary data.</text>
</comment>
<accession>A0A1F5NJY6</accession>
<evidence type="ECO:0000256" key="1">
    <source>
        <dbReference type="SAM" id="Phobius"/>
    </source>
</evidence>
<dbReference type="EMBL" id="MFEK01000016">
    <property type="protein sequence ID" value="OGE77928.1"/>
    <property type="molecule type" value="Genomic_DNA"/>
</dbReference>
<keyword evidence="1" id="KW-0472">Membrane</keyword>
<sequence length="124" mass="13979">MNNEEKLAAEIQRISDLHKENKDIDTTALIANVLAQNREENIPAGQKTRAYLVSLLFPPFGLYYFVKFIIQDNAQAKKLAWTALALTVIAIAAVWWLTSAILSASPELQQIQNIDLKQLQELTQ</sequence>
<keyword evidence="1" id="KW-0812">Transmembrane</keyword>
<dbReference type="STRING" id="1817824.A2751_02695"/>